<dbReference type="SUPFAM" id="SSF51905">
    <property type="entry name" value="FAD/NAD(P)-binding domain"/>
    <property type="match status" value="1"/>
</dbReference>
<dbReference type="Pfam" id="PF13454">
    <property type="entry name" value="NAD_binding_9"/>
    <property type="match status" value="1"/>
</dbReference>
<organism evidence="4 5">
    <name type="scientific">Azospirillum doebereinerae</name>
    <dbReference type="NCBI Taxonomy" id="92933"/>
    <lineage>
        <taxon>Bacteria</taxon>
        <taxon>Pseudomonadati</taxon>
        <taxon>Pseudomonadota</taxon>
        <taxon>Alphaproteobacteria</taxon>
        <taxon>Rhodospirillales</taxon>
        <taxon>Azospirillaceae</taxon>
        <taxon>Azospirillum</taxon>
    </lineage>
</organism>
<evidence type="ECO:0000313" key="4">
    <source>
        <dbReference type="EMBL" id="RUQ71355.1"/>
    </source>
</evidence>
<keyword evidence="1" id="KW-0560">Oxidoreductase</keyword>
<name>A0A3S0XBD6_9PROT</name>
<dbReference type="GO" id="GO:0004497">
    <property type="term" value="F:monooxygenase activity"/>
    <property type="evidence" value="ECO:0007669"/>
    <property type="project" value="TreeGrafter"/>
</dbReference>
<dbReference type="PANTHER" id="PTHR43539:SF91">
    <property type="entry name" value="FAD-DEPENDENT URATE HYDROXYLASE"/>
    <property type="match status" value="1"/>
</dbReference>
<evidence type="ECO:0000256" key="1">
    <source>
        <dbReference type="ARBA" id="ARBA00023002"/>
    </source>
</evidence>
<proteinExistence type="predicted"/>
<sequence>MPTSYAAPPSVKPADDATTDVQENKGHHAVTDTGPRSLAELEARFARDLDLLMVPPPAWVPPQDGALDVAIVGAGMAGLTAAFALRKLGITNIRLFDRAPAGREGPWGTYARMETLRSPKTLAGPALGFANLTFRAWFEAQFGRDAWETLHRIPRLQWLDYLHWYRRVTNPPVENGVALTGLAGGADGVTLNLNGPDGERRVAARRVILANGRDGLGGPFVPPFWKAVDKRFWSHAHEDIDFAALAGKTVAVLGAGAGAVDNAGTALEAGAAKVYMLIRRAEVPRVNKALGAGHPGIVLGFNDLTDAQRWEQNQYIADTAVPAPHNSMLRCSRHPNFALLTGCSINGATVEDGRLVLDTTRGRAVVDHVVLATGFTVDWEQRPELAALAENALLWRDRYVAPGKEGSEFAQYPYLGNRFEFQERNPGQAPWLGRVHAFNYAAVMSHGRVTGDIPGISAGAERLAEGIASRLFAEDYDRHWQRLQSFETPELLGDEWTEADGFA</sequence>
<keyword evidence="5" id="KW-1185">Reference proteome</keyword>
<dbReference type="AlphaFoldDB" id="A0A3S0XBD6"/>
<feature type="region of interest" description="Disordered" evidence="2">
    <location>
        <begin position="1"/>
        <end position="34"/>
    </location>
</feature>
<evidence type="ECO:0000313" key="5">
    <source>
        <dbReference type="Proteomes" id="UP000280346"/>
    </source>
</evidence>
<dbReference type="OrthoDB" id="8671611at2"/>
<dbReference type="PRINTS" id="PR00368">
    <property type="entry name" value="FADPNR"/>
</dbReference>
<reference evidence="4 5" key="1">
    <citation type="submission" date="2018-12" db="EMBL/GenBank/DDBJ databases">
        <authorList>
            <person name="Yang Y."/>
        </authorList>
    </citation>
    <scope>NUCLEOTIDE SEQUENCE [LARGE SCALE GENOMIC DNA]</scope>
    <source>
        <strain evidence="4 5">GSF71</strain>
    </source>
</reference>
<evidence type="ECO:0000259" key="3">
    <source>
        <dbReference type="Pfam" id="PF13454"/>
    </source>
</evidence>
<evidence type="ECO:0000256" key="2">
    <source>
        <dbReference type="SAM" id="MobiDB-lite"/>
    </source>
</evidence>
<dbReference type="EMBL" id="RZIJ01000008">
    <property type="protein sequence ID" value="RUQ71355.1"/>
    <property type="molecule type" value="Genomic_DNA"/>
</dbReference>
<protein>
    <submittedName>
        <fullName evidence="4">NAD(P)/FAD-dependent oxidoreductase</fullName>
    </submittedName>
</protein>
<comment type="caution">
    <text evidence="4">The sequence shown here is derived from an EMBL/GenBank/DDBJ whole genome shotgun (WGS) entry which is preliminary data.</text>
</comment>
<accession>A0A3S0XBD6</accession>
<dbReference type="InterPro" id="IPR038732">
    <property type="entry name" value="HpyO/CreE_NAD-binding"/>
</dbReference>
<dbReference type="Gene3D" id="3.50.50.60">
    <property type="entry name" value="FAD/NAD(P)-binding domain"/>
    <property type="match status" value="1"/>
</dbReference>
<dbReference type="PANTHER" id="PTHR43539">
    <property type="entry name" value="FLAVIN-BINDING MONOOXYGENASE-LIKE PROTEIN (AFU_ORTHOLOGUE AFUA_4G09220)"/>
    <property type="match status" value="1"/>
</dbReference>
<dbReference type="PRINTS" id="PR00411">
    <property type="entry name" value="PNDRDTASEI"/>
</dbReference>
<dbReference type="GO" id="GO:0050660">
    <property type="term" value="F:flavin adenine dinucleotide binding"/>
    <property type="evidence" value="ECO:0007669"/>
    <property type="project" value="TreeGrafter"/>
</dbReference>
<dbReference type="Proteomes" id="UP000280346">
    <property type="component" value="Unassembled WGS sequence"/>
</dbReference>
<dbReference type="InterPro" id="IPR036188">
    <property type="entry name" value="FAD/NAD-bd_sf"/>
</dbReference>
<gene>
    <name evidence="4" type="ORF">EJ913_11885</name>
</gene>
<dbReference type="InterPro" id="IPR050982">
    <property type="entry name" value="Auxin_biosynth/cation_transpt"/>
</dbReference>
<feature type="domain" description="FAD-dependent urate hydroxylase HpyO/Asp monooxygenase CreE-like FAD/NAD(P)-binding" evidence="3">
    <location>
        <begin position="70"/>
        <end position="212"/>
    </location>
</feature>